<dbReference type="AlphaFoldDB" id="R3W4Q1"/>
<dbReference type="STRING" id="154621.RV11_GL002035"/>
<dbReference type="PROSITE" id="PS01124">
    <property type="entry name" value="HTH_ARAC_FAMILY_2"/>
    <property type="match status" value="1"/>
</dbReference>
<comment type="caution">
    <text evidence="5">The sequence shown here is derived from an EMBL/GenBank/DDBJ whole genome shotgun (WGS) entry which is preliminary data.</text>
</comment>
<evidence type="ECO:0000256" key="3">
    <source>
        <dbReference type="ARBA" id="ARBA00023163"/>
    </source>
</evidence>
<dbReference type="SMART" id="SM00342">
    <property type="entry name" value="HTH_ARAC"/>
    <property type="match status" value="1"/>
</dbReference>
<evidence type="ECO:0000256" key="2">
    <source>
        <dbReference type="ARBA" id="ARBA00023125"/>
    </source>
</evidence>
<dbReference type="PANTHER" id="PTHR43280:SF2">
    <property type="entry name" value="HTH-TYPE TRANSCRIPTIONAL REGULATOR EXSA"/>
    <property type="match status" value="1"/>
</dbReference>
<dbReference type="HOGENOM" id="CLU_000445_88_6_9"/>
<keyword evidence="3" id="KW-0804">Transcription</keyword>
<proteinExistence type="predicted"/>
<keyword evidence="1" id="KW-0805">Transcription regulation</keyword>
<evidence type="ECO:0000256" key="1">
    <source>
        <dbReference type="ARBA" id="ARBA00023015"/>
    </source>
</evidence>
<dbReference type="RefSeq" id="WP_010769468.1">
    <property type="nucleotide sequence ID" value="NZ_ASWE01000001.1"/>
</dbReference>
<dbReference type="InterPro" id="IPR003313">
    <property type="entry name" value="AraC-bd"/>
</dbReference>
<dbReference type="OrthoDB" id="62429at2"/>
<feature type="domain" description="HTH araC/xylS-type" evidence="4">
    <location>
        <begin position="172"/>
        <end position="269"/>
    </location>
</feature>
<dbReference type="InterPro" id="IPR014710">
    <property type="entry name" value="RmlC-like_jellyroll"/>
</dbReference>
<dbReference type="InterPro" id="IPR018060">
    <property type="entry name" value="HTH_AraC"/>
</dbReference>
<evidence type="ECO:0000259" key="4">
    <source>
        <dbReference type="PROSITE" id="PS01124"/>
    </source>
</evidence>
<dbReference type="Gene3D" id="1.10.10.60">
    <property type="entry name" value="Homeodomain-like"/>
    <property type="match status" value="2"/>
</dbReference>
<dbReference type="GO" id="GO:0003700">
    <property type="term" value="F:DNA-binding transcription factor activity"/>
    <property type="evidence" value="ECO:0007669"/>
    <property type="project" value="InterPro"/>
</dbReference>
<dbReference type="EMBL" id="AJAT01000017">
    <property type="protein sequence ID" value="EOL42481.1"/>
    <property type="molecule type" value="Genomic_DNA"/>
</dbReference>
<dbReference type="GO" id="GO:0043565">
    <property type="term" value="F:sequence-specific DNA binding"/>
    <property type="evidence" value="ECO:0007669"/>
    <property type="project" value="InterPro"/>
</dbReference>
<dbReference type="InterPro" id="IPR009057">
    <property type="entry name" value="Homeodomain-like_sf"/>
</dbReference>
<organism evidence="5 6">
    <name type="scientific">Enterococcus phoeniculicola ATCC BAA-412</name>
    <dbReference type="NCBI Taxonomy" id="1158610"/>
    <lineage>
        <taxon>Bacteria</taxon>
        <taxon>Bacillati</taxon>
        <taxon>Bacillota</taxon>
        <taxon>Bacilli</taxon>
        <taxon>Lactobacillales</taxon>
        <taxon>Enterococcaceae</taxon>
        <taxon>Enterococcus</taxon>
    </lineage>
</organism>
<dbReference type="PANTHER" id="PTHR43280">
    <property type="entry name" value="ARAC-FAMILY TRANSCRIPTIONAL REGULATOR"/>
    <property type="match status" value="1"/>
</dbReference>
<dbReference type="Pfam" id="PF12833">
    <property type="entry name" value="HTH_18"/>
    <property type="match status" value="1"/>
</dbReference>
<dbReference type="Pfam" id="PF02311">
    <property type="entry name" value="AraC_binding"/>
    <property type="match status" value="1"/>
</dbReference>
<evidence type="ECO:0000313" key="6">
    <source>
        <dbReference type="Proteomes" id="UP000013785"/>
    </source>
</evidence>
<dbReference type="SUPFAM" id="SSF51215">
    <property type="entry name" value="Regulatory protein AraC"/>
    <property type="match status" value="1"/>
</dbReference>
<keyword evidence="6" id="KW-1185">Reference proteome</keyword>
<sequence>MEELIISFLPEQFQFPDIFRIELAGITYPFAGYCVKREHSQIYSIEYVLSGSGEIQIDGLSYQSEAGDSYILPKNHHHFYWSDKRTPFHKIWINVSGTLCDQLFDVYHLHQRYLLKSVDVKNTLEALIKVCQEYPLTPTQRTEKSSILFHKLLLGIHQQLRPKEELIPEAVQKAKLILDTHVQTTLTISDLASQVNLSSSQLTRLFKRYFHQTPYDYFLTKKMEMAEVLLSETRLPIQEISDRLSFSDEHYFSTLFKQKMNRTPGSLRK</sequence>
<dbReference type="InterPro" id="IPR037923">
    <property type="entry name" value="HTH-like"/>
</dbReference>
<gene>
    <name evidence="5" type="ORF">UC3_02833</name>
</gene>
<dbReference type="SUPFAM" id="SSF46689">
    <property type="entry name" value="Homeodomain-like"/>
    <property type="match status" value="2"/>
</dbReference>
<accession>R3W4Q1</accession>
<dbReference type="eggNOG" id="COG2207">
    <property type="taxonomic scope" value="Bacteria"/>
</dbReference>
<dbReference type="Proteomes" id="UP000013785">
    <property type="component" value="Unassembled WGS sequence"/>
</dbReference>
<keyword evidence="2" id="KW-0238">DNA-binding</keyword>
<dbReference type="PATRIC" id="fig|1158610.3.peg.2819"/>
<protein>
    <recommendedName>
        <fullName evidence="4">HTH araC/xylS-type domain-containing protein</fullName>
    </recommendedName>
</protein>
<dbReference type="Gene3D" id="2.60.120.10">
    <property type="entry name" value="Jelly Rolls"/>
    <property type="match status" value="1"/>
</dbReference>
<evidence type="ECO:0000313" key="5">
    <source>
        <dbReference type="EMBL" id="EOL42481.1"/>
    </source>
</evidence>
<reference evidence="5 6" key="1">
    <citation type="submission" date="2013-02" db="EMBL/GenBank/DDBJ databases">
        <title>The Genome Sequence of Enterococcus phoeniculicola BAA-412.</title>
        <authorList>
            <consortium name="The Broad Institute Genome Sequencing Platform"/>
            <consortium name="The Broad Institute Genome Sequencing Center for Infectious Disease"/>
            <person name="Earl A.M."/>
            <person name="Gilmore M.S."/>
            <person name="Lebreton F."/>
            <person name="Walker B."/>
            <person name="Young S.K."/>
            <person name="Zeng Q."/>
            <person name="Gargeya S."/>
            <person name="Fitzgerald M."/>
            <person name="Haas B."/>
            <person name="Abouelleil A."/>
            <person name="Alvarado L."/>
            <person name="Arachchi H.M."/>
            <person name="Berlin A.M."/>
            <person name="Chapman S.B."/>
            <person name="Dewar J."/>
            <person name="Goldberg J."/>
            <person name="Griggs A."/>
            <person name="Gujja S."/>
            <person name="Hansen M."/>
            <person name="Howarth C."/>
            <person name="Imamovic A."/>
            <person name="Larimer J."/>
            <person name="McCowan C."/>
            <person name="Murphy C."/>
            <person name="Neiman D."/>
            <person name="Pearson M."/>
            <person name="Priest M."/>
            <person name="Roberts A."/>
            <person name="Saif S."/>
            <person name="Shea T."/>
            <person name="Sisk P."/>
            <person name="Sykes S."/>
            <person name="Wortman J."/>
            <person name="Nusbaum C."/>
            <person name="Birren B."/>
        </authorList>
    </citation>
    <scope>NUCLEOTIDE SEQUENCE [LARGE SCALE GENOMIC DNA]</scope>
    <source>
        <strain evidence="5 6">ATCC BAA-412</strain>
    </source>
</reference>
<name>R3W4Q1_9ENTE</name>